<evidence type="ECO:0000313" key="5">
    <source>
        <dbReference type="EMBL" id="KAI7733002.1"/>
    </source>
</evidence>
<dbReference type="InterPro" id="IPR001360">
    <property type="entry name" value="Glyco_hydro_1"/>
</dbReference>
<gene>
    <name evidence="5" type="ORF">M8C21_024993</name>
</gene>
<dbReference type="FunFam" id="3.20.20.80:FF:000020">
    <property type="entry name" value="Beta-glucosidase 12"/>
    <property type="match status" value="2"/>
</dbReference>
<dbReference type="PRINTS" id="PR00131">
    <property type="entry name" value="GLHYDRLASE1"/>
</dbReference>
<name>A0AAD5G910_AMBAR</name>
<dbReference type="InterPro" id="IPR017853">
    <property type="entry name" value="GH"/>
</dbReference>
<proteinExistence type="inferred from homology"/>
<dbReference type="InterPro" id="IPR033132">
    <property type="entry name" value="GH_1_N_CS"/>
</dbReference>
<evidence type="ECO:0000313" key="6">
    <source>
        <dbReference type="Proteomes" id="UP001206925"/>
    </source>
</evidence>
<accession>A0AAD5G910</accession>
<sequence length="1427" mass="162472">MKTKSSTIFIIFFIISTASTLLQASNHGHNRLISTQNEPPQIKRSDFPPGFLFGAATSSYQVEGAYLEDGKSLSNWDVFCHTKGCAENGENGENGDIADDHYHMFLEDIEAMHSLGLDAYRFSISWARILPRGRFGEVNPAGIMFYNNIIDNLILRGIEPFVTINHNDLPQELEDRYGSWLNAEMQEDFLYLAEVCFKSFGDRVKYWVTINEPNMYIELAFEQGVFPPSRCSQPFGNCVYGNSDVEPLVAMHNMLLAHGRAAKLYHENLIMARKYQSLLCPNADLKEMSPKQGGLIGLVAHCFMFEPMTDSELDHEAAKRAFAFSVGWPLDPAIFGEYPEEMRKYLGSKLPSFSIEEKQFMKNSIDFIGINHYSALYAKDCTSSSCPATANRAIQGFVDRVGEHDGLLIGERTGLEYLFVVPRGMEEIVNLIKIRYNNMPMFITENGYSSPDLQEQRVNELVNDVKRVEFHTSYLASLAKSIREGADVRGYFVWSLMDSYEWLEGYNVRFGLYYVDRQTLTRMPKLSARWYKNFLTNDSVLIDKNVSRAKRLFGKDLAPVVTSMICCNNVVPCNYIKLQWLVLCCFFLLLVNGENIKRLDFPDEFLFGVATSAYQIEGAYLEDGKSLNNWDVFSLSPGNIRNGDNGFIANDHYHQYLQDIELTQSLGVDAYRFSMSWSRILPRGRFGDVNPDGIMFYNKILDELVLRGIKPFVTICHHDFPQELQDRYGSWLSPLMQEDYVHYADTCFKNFGDRVKHWVTINEPNLFTQMAYQNGKYPPARCSQPFGDCPAGNSDTEPIAVMHNMLLAHGKTHEQDGSVGIVLDSLMYEPLTDSKLDQEAANRGLAALDPLTYGDYPSEMRQYLGNQLPLFSSAERKFMRNSIDFIGVNHYSTTYAKDCLHSSCSATANRPIRGFLDTTSERDGVQIGELTGIGSLRVVPRGIGEVVKYLKERYDNKPMFITENGYSEPQTEGQDQNAIQDLKRIEFHKAYLSSLAQAIRDGANIFQMGFCLESLLPHIKSVIRFQLLTNWISIEGAYLEDGKSVNNWDVFSLSPGTIDDGDNGFVADDHYHRYQHGRNVMLQEDIENIQSLGVDAYRFSISWARVLPRGRFGEVNTNGILFYNTILNDLLQRGITPFVTIYHFDFPQELQDRYGSWLSPLMQEDYVHFAETCFKNFGDRVKHWVTINEPNLFTQMAYKNGNFPPGRCSPPFGNCSAGNSDIEPLIVQKQGGIVGIVVESLMYEPLTDNDLDQEAANRALAFNIGWYGVVLDPLIFGDYPSEMRQYLGNQLPTFSSSESNFMKDGIDFIGVNHYTTAYAKDCINSRYSEPLAGNEVQNVLQDNKRCVNVENELDELGRIDGPDNGDGADVRGYFVWTLMDAFEWYHGYLPTFGLYHVDRETLNRTPKLSARWYQDFLNPQYIRKYVS</sequence>
<dbReference type="GO" id="GO:0005975">
    <property type="term" value="P:carbohydrate metabolic process"/>
    <property type="evidence" value="ECO:0007669"/>
    <property type="project" value="InterPro"/>
</dbReference>
<keyword evidence="2" id="KW-0378">Hydrolase</keyword>
<dbReference type="EMBL" id="JAMZMK010010099">
    <property type="protein sequence ID" value="KAI7733002.1"/>
    <property type="molecule type" value="Genomic_DNA"/>
</dbReference>
<dbReference type="PROSITE" id="PS00653">
    <property type="entry name" value="GLYCOSYL_HYDROL_F1_2"/>
    <property type="match status" value="2"/>
</dbReference>
<evidence type="ECO:0000256" key="1">
    <source>
        <dbReference type="ARBA" id="ARBA00010838"/>
    </source>
</evidence>
<keyword evidence="3" id="KW-0326">Glycosidase</keyword>
<feature type="signal peptide" evidence="4">
    <location>
        <begin position="1"/>
        <end position="24"/>
    </location>
</feature>
<evidence type="ECO:0000256" key="4">
    <source>
        <dbReference type="SAM" id="SignalP"/>
    </source>
</evidence>
<organism evidence="5 6">
    <name type="scientific">Ambrosia artemisiifolia</name>
    <name type="common">Common ragweed</name>
    <dbReference type="NCBI Taxonomy" id="4212"/>
    <lineage>
        <taxon>Eukaryota</taxon>
        <taxon>Viridiplantae</taxon>
        <taxon>Streptophyta</taxon>
        <taxon>Embryophyta</taxon>
        <taxon>Tracheophyta</taxon>
        <taxon>Spermatophyta</taxon>
        <taxon>Magnoliopsida</taxon>
        <taxon>eudicotyledons</taxon>
        <taxon>Gunneridae</taxon>
        <taxon>Pentapetalae</taxon>
        <taxon>asterids</taxon>
        <taxon>campanulids</taxon>
        <taxon>Asterales</taxon>
        <taxon>Asteraceae</taxon>
        <taxon>Asteroideae</taxon>
        <taxon>Heliantheae alliance</taxon>
        <taxon>Heliantheae</taxon>
        <taxon>Ambrosia</taxon>
    </lineage>
</organism>
<dbReference type="PANTHER" id="PTHR10353:SF268">
    <property type="entry name" value="BETA-GLUCOSIDASE"/>
    <property type="match status" value="1"/>
</dbReference>
<dbReference type="Pfam" id="PF00232">
    <property type="entry name" value="Glyco_hydro_1"/>
    <property type="match status" value="4"/>
</dbReference>
<protein>
    <submittedName>
        <fullName evidence="5">Uncharacterized protein</fullName>
    </submittedName>
</protein>
<reference evidence="5" key="1">
    <citation type="submission" date="2022-06" db="EMBL/GenBank/DDBJ databases">
        <title>Uncovering the hologenomic basis of an extraordinary plant invasion.</title>
        <authorList>
            <person name="Bieker V.C."/>
            <person name="Martin M.D."/>
            <person name="Gilbert T."/>
            <person name="Hodgins K."/>
            <person name="Battlay P."/>
            <person name="Petersen B."/>
            <person name="Wilson J."/>
        </authorList>
    </citation>
    <scope>NUCLEOTIDE SEQUENCE</scope>
    <source>
        <strain evidence="5">AA19_3_7</strain>
        <tissue evidence="5">Leaf</tissue>
    </source>
</reference>
<dbReference type="SUPFAM" id="SSF51445">
    <property type="entry name" value="(Trans)glycosidases"/>
    <property type="match status" value="3"/>
</dbReference>
<feature type="chain" id="PRO_5041961265" evidence="4">
    <location>
        <begin position="25"/>
        <end position="1427"/>
    </location>
</feature>
<comment type="similarity">
    <text evidence="1">Belongs to the glycosyl hydrolase 1 family.</text>
</comment>
<evidence type="ECO:0000256" key="3">
    <source>
        <dbReference type="ARBA" id="ARBA00023295"/>
    </source>
</evidence>
<keyword evidence="6" id="KW-1185">Reference proteome</keyword>
<keyword evidence="4" id="KW-0732">Signal</keyword>
<dbReference type="PANTHER" id="PTHR10353">
    <property type="entry name" value="GLYCOSYL HYDROLASE"/>
    <property type="match status" value="1"/>
</dbReference>
<comment type="caution">
    <text evidence="5">The sequence shown here is derived from an EMBL/GenBank/DDBJ whole genome shotgun (WGS) entry which is preliminary data.</text>
</comment>
<dbReference type="Gene3D" id="3.20.20.80">
    <property type="entry name" value="Glycosidases"/>
    <property type="match status" value="5"/>
</dbReference>
<dbReference type="Proteomes" id="UP001206925">
    <property type="component" value="Unassembled WGS sequence"/>
</dbReference>
<evidence type="ECO:0000256" key="2">
    <source>
        <dbReference type="ARBA" id="ARBA00022801"/>
    </source>
</evidence>
<dbReference type="GO" id="GO:0008422">
    <property type="term" value="F:beta-glucosidase activity"/>
    <property type="evidence" value="ECO:0007669"/>
    <property type="project" value="TreeGrafter"/>
</dbReference>